<dbReference type="EMBL" id="JAGPXF010000005">
    <property type="protein sequence ID" value="KAH7241401.1"/>
    <property type="molecule type" value="Genomic_DNA"/>
</dbReference>
<dbReference type="Proteomes" id="UP000813427">
    <property type="component" value="Unassembled WGS sequence"/>
</dbReference>
<protein>
    <recommendedName>
        <fullName evidence="6">Peptidase M10 metallopeptidase domain-containing protein</fullName>
    </recommendedName>
</protein>
<gene>
    <name evidence="7" type="ORF">BKA59DRAFT_439687</name>
</gene>
<keyword evidence="1" id="KW-0645">Protease</keyword>
<dbReference type="SUPFAM" id="SSF55486">
    <property type="entry name" value="Metalloproteases ('zincins'), catalytic domain"/>
    <property type="match status" value="1"/>
</dbReference>
<name>A0A8K0RQ42_9HYPO</name>
<organism evidence="7 8">
    <name type="scientific">Fusarium tricinctum</name>
    <dbReference type="NCBI Taxonomy" id="61284"/>
    <lineage>
        <taxon>Eukaryota</taxon>
        <taxon>Fungi</taxon>
        <taxon>Dikarya</taxon>
        <taxon>Ascomycota</taxon>
        <taxon>Pezizomycotina</taxon>
        <taxon>Sordariomycetes</taxon>
        <taxon>Hypocreomycetidae</taxon>
        <taxon>Hypocreales</taxon>
        <taxon>Nectriaceae</taxon>
        <taxon>Fusarium</taxon>
        <taxon>Fusarium tricinctum species complex</taxon>
    </lineage>
</organism>
<dbReference type="AlphaFoldDB" id="A0A8K0RQ42"/>
<keyword evidence="2" id="KW-0479">Metal-binding</keyword>
<reference evidence="7" key="1">
    <citation type="journal article" date="2021" name="Nat. Commun.">
        <title>Genetic determinants of endophytism in the Arabidopsis root mycobiome.</title>
        <authorList>
            <person name="Mesny F."/>
            <person name="Miyauchi S."/>
            <person name="Thiergart T."/>
            <person name="Pickel B."/>
            <person name="Atanasova L."/>
            <person name="Karlsson M."/>
            <person name="Huettel B."/>
            <person name="Barry K.W."/>
            <person name="Haridas S."/>
            <person name="Chen C."/>
            <person name="Bauer D."/>
            <person name="Andreopoulos W."/>
            <person name="Pangilinan J."/>
            <person name="LaButti K."/>
            <person name="Riley R."/>
            <person name="Lipzen A."/>
            <person name="Clum A."/>
            <person name="Drula E."/>
            <person name="Henrissat B."/>
            <person name="Kohler A."/>
            <person name="Grigoriev I.V."/>
            <person name="Martin F.M."/>
            <person name="Hacquard S."/>
        </authorList>
    </citation>
    <scope>NUCLEOTIDE SEQUENCE</scope>
    <source>
        <strain evidence="7">MPI-SDFR-AT-0068</strain>
    </source>
</reference>
<dbReference type="GO" id="GO:0008270">
    <property type="term" value="F:zinc ion binding"/>
    <property type="evidence" value="ECO:0007669"/>
    <property type="project" value="InterPro"/>
</dbReference>
<dbReference type="Gene3D" id="3.40.390.10">
    <property type="entry name" value="Collagenase (Catalytic Domain)"/>
    <property type="match status" value="1"/>
</dbReference>
<comment type="caution">
    <text evidence="7">The sequence shown here is derived from an EMBL/GenBank/DDBJ whole genome shotgun (WGS) entry which is preliminary data.</text>
</comment>
<dbReference type="Pfam" id="PF00413">
    <property type="entry name" value="Peptidase_M10"/>
    <property type="match status" value="1"/>
</dbReference>
<evidence type="ECO:0000256" key="5">
    <source>
        <dbReference type="SAM" id="MobiDB-lite"/>
    </source>
</evidence>
<sequence>MADSQPPKYKCRTQEDTDPSWGPAPVSNLDGTTGDNAPDKPDSLVIGYGPIIPRWDVTPPDGRKLQYLVREDTFPDTTKAKYAAKEFQTAADTWAELQTGLTFSQTTDRDSANFYLVYKVNSRFEEGVLAQAFFPHEVDQDVIVYSYAFEGQNKSILKEIFLHEIGHIFGLRHEFAIEGDDMGNRAEGEGAKLFMEKNYYSVMSYNFPPKIQDSDREQTVEFYKLPLGYMVGGSPVTDYQPKIRRKNR</sequence>
<accession>A0A8K0RQ42</accession>
<evidence type="ECO:0000259" key="6">
    <source>
        <dbReference type="Pfam" id="PF00413"/>
    </source>
</evidence>
<keyword evidence="8" id="KW-1185">Reference proteome</keyword>
<evidence type="ECO:0000256" key="2">
    <source>
        <dbReference type="ARBA" id="ARBA00022723"/>
    </source>
</evidence>
<dbReference type="GO" id="GO:0004222">
    <property type="term" value="F:metalloendopeptidase activity"/>
    <property type="evidence" value="ECO:0007669"/>
    <property type="project" value="InterPro"/>
</dbReference>
<keyword evidence="3" id="KW-0378">Hydrolase</keyword>
<dbReference type="GO" id="GO:0031012">
    <property type="term" value="C:extracellular matrix"/>
    <property type="evidence" value="ECO:0007669"/>
    <property type="project" value="InterPro"/>
</dbReference>
<evidence type="ECO:0000313" key="7">
    <source>
        <dbReference type="EMBL" id="KAH7241401.1"/>
    </source>
</evidence>
<evidence type="ECO:0000256" key="4">
    <source>
        <dbReference type="ARBA" id="ARBA00022833"/>
    </source>
</evidence>
<dbReference type="GO" id="GO:0006508">
    <property type="term" value="P:proteolysis"/>
    <property type="evidence" value="ECO:0007669"/>
    <property type="project" value="UniProtKB-KW"/>
</dbReference>
<evidence type="ECO:0000256" key="1">
    <source>
        <dbReference type="ARBA" id="ARBA00022670"/>
    </source>
</evidence>
<evidence type="ECO:0000256" key="3">
    <source>
        <dbReference type="ARBA" id="ARBA00022801"/>
    </source>
</evidence>
<dbReference type="InterPro" id="IPR024079">
    <property type="entry name" value="MetalloPept_cat_dom_sf"/>
</dbReference>
<dbReference type="InterPro" id="IPR001818">
    <property type="entry name" value="Pept_M10_metallopeptidase"/>
</dbReference>
<dbReference type="OrthoDB" id="406838at2759"/>
<feature type="domain" description="Peptidase M10 metallopeptidase" evidence="6">
    <location>
        <begin position="64"/>
        <end position="174"/>
    </location>
</feature>
<evidence type="ECO:0000313" key="8">
    <source>
        <dbReference type="Proteomes" id="UP000813427"/>
    </source>
</evidence>
<keyword evidence="4" id="KW-0862">Zinc</keyword>
<proteinExistence type="predicted"/>
<feature type="region of interest" description="Disordered" evidence="5">
    <location>
        <begin position="1"/>
        <end position="42"/>
    </location>
</feature>